<dbReference type="EMBL" id="GG673606">
    <property type="protein sequence ID" value="EER15343.1"/>
    <property type="molecule type" value="Genomic_DNA"/>
</dbReference>
<keyword evidence="3" id="KW-1185">Reference proteome</keyword>
<feature type="compositionally biased region" description="Basic and acidic residues" evidence="1">
    <location>
        <begin position="98"/>
        <end position="118"/>
    </location>
</feature>
<name>C5KJK9_PERM5</name>
<evidence type="ECO:0000313" key="3">
    <source>
        <dbReference type="Proteomes" id="UP000007800"/>
    </source>
</evidence>
<dbReference type="Proteomes" id="UP000007800">
    <property type="component" value="Unassembled WGS sequence"/>
</dbReference>
<dbReference type="GeneID" id="9046072"/>
<protein>
    <submittedName>
        <fullName evidence="2">Uncharacterized protein</fullName>
    </submittedName>
</protein>
<feature type="non-terminal residue" evidence="2">
    <location>
        <position position="249"/>
    </location>
</feature>
<dbReference type="OrthoDB" id="10361522at2759"/>
<reference evidence="2 3" key="1">
    <citation type="submission" date="2008-07" db="EMBL/GenBank/DDBJ databases">
        <authorList>
            <person name="El-Sayed N."/>
            <person name="Caler E."/>
            <person name="Inman J."/>
            <person name="Amedeo P."/>
            <person name="Hass B."/>
            <person name="Wortman J."/>
        </authorList>
    </citation>
    <scope>NUCLEOTIDE SEQUENCE [LARGE SCALE GENOMIC DNA]</scope>
    <source>
        <strain evidence="3">ATCC 50983 / TXsc</strain>
    </source>
</reference>
<proteinExistence type="predicted"/>
<gene>
    <name evidence="2" type="ORF">Pmar_PMAR001393</name>
</gene>
<organism evidence="3">
    <name type="scientific">Perkinsus marinus (strain ATCC 50983 / TXsc)</name>
    <dbReference type="NCBI Taxonomy" id="423536"/>
    <lineage>
        <taxon>Eukaryota</taxon>
        <taxon>Sar</taxon>
        <taxon>Alveolata</taxon>
        <taxon>Perkinsozoa</taxon>
        <taxon>Perkinsea</taxon>
        <taxon>Perkinsida</taxon>
        <taxon>Perkinsidae</taxon>
        <taxon>Perkinsus</taxon>
    </lineage>
</organism>
<dbReference type="AlphaFoldDB" id="C5KJK9"/>
<sequence>MKSSSSSQLPRRSSERDTHRSASTPPLTKFSKSDAEHAELTPSHSLPLRSRLIRSESAIESGRSAVPAESSPGGRRPWHRRAREISATHEKLTRRRGERAEPQPREFLGEPVAHRQEGVQEPPEAMWSTTPARPMIQPAAPQVGIGPSSSSSSQGPLDQPVPSISPGRTQPRVQVAYLRQGVLQQLRERGYVPSAEADGGVSSMAVEQIRRYVPVDGSLGSLLHNAQGHQCAPCLFHAKRRCLRGIKCL</sequence>
<evidence type="ECO:0000313" key="2">
    <source>
        <dbReference type="EMBL" id="EER15343.1"/>
    </source>
</evidence>
<dbReference type="RefSeq" id="XP_002783547.1">
    <property type="nucleotide sequence ID" value="XM_002783501.1"/>
</dbReference>
<evidence type="ECO:0000256" key="1">
    <source>
        <dbReference type="SAM" id="MobiDB-lite"/>
    </source>
</evidence>
<accession>C5KJK9</accession>
<dbReference type="OMA" id="FHAKRRC"/>
<feature type="region of interest" description="Disordered" evidence="1">
    <location>
        <begin position="1"/>
        <end position="168"/>
    </location>
</feature>
<dbReference type="InParanoid" id="C5KJK9"/>
<feature type="compositionally biased region" description="Low complexity" evidence="1">
    <location>
        <begin position="1"/>
        <end position="11"/>
    </location>
</feature>